<dbReference type="AlphaFoldDB" id="A0A151H754"/>
<comment type="caution">
    <text evidence="2">The sequence shown here is derived from an EMBL/GenBank/DDBJ whole genome shotgun (WGS) entry which is preliminary data.</text>
</comment>
<feature type="region of interest" description="Disordered" evidence="1">
    <location>
        <begin position="1"/>
        <end position="223"/>
    </location>
</feature>
<evidence type="ECO:0000256" key="1">
    <source>
        <dbReference type="SAM" id="MobiDB-lite"/>
    </source>
</evidence>
<gene>
    <name evidence="2" type="ORF">TGPRC2_426070</name>
</gene>
<feature type="compositionally biased region" description="Basic and acidic residues" evidence="1">
    <location>
        <begin position="182"/>
        <end position="198"/>
    </location>
</feature>
<dbReference type="VEuPathDB" id="ToxoDB:TGPRC2_426070"/>
<feature type="compositionally biased region" description="Basic and acidic residues" evidence="1">
    <location>
        <begin position="11"/>
        <end position="60"/>
    </location>
</feature>
<feature type="compositionally biased region" description="Polar residues" evidence="1">
    <location>
        <begin position="1"/>
        <end position="10"/>
    </location>
</feature>
<protein>
    <submittedName>
        <fullName evidence="2">Uncharacterized protein</fullName>
    </submittedName>
</protein>
<sequence>MRRTSPSTQKDATRRMEQRQEKKVKEEKKAKDKQEQKKEKRQGVEEAEETRREQARERWSAKKSRQKPQGDSEVKAQRQNSTGAPKTEAKATRTQTPRPQTPKEREPRPSEETARARQRKGFRGGRPSTCTPGPDGKPGKRENETQRRGGEQVQQDDGQHPSGLKRRNSKDVSTRQWPRQRVNGDTRKTKERETTDAKRKTRRSVHKSQCQQDPPYTGPRRRNGLLAASVTQTKISLSTECFVYFITRANLRCVLCL</sequence>
<feature type="compositionally biased region" description="Basic and acidic residues" evidence="1">
    <location>
        <begin position="137"/>
        <end position="150"/>
    </location>
</feature>
<accession>A0A151H754</accession>
<evidence type="ECO:0000313" key="3">
    <source>
        <dbReference type="Proteomes" id="UP000075225"/>
    </source>
</evidence>
<dbReference type="Proteomes" id="UP000075225">
    <property type="component" value="Unassembled WGS sequence"/>
</dbReference>
<organism evidence="2 3">
    <name type="scientific">Toxoplasma gondii TgCatPRC2</name>
    <dbReference type="NCBI Taxonomy" id="1130821"/>
    <lineage>
        <taxon>Eukaryota</taxon>
        <taxon>Sar</taxon>
        <taxon>Alveolata</taxon>
        <taxon>Apicomplexa</taxon>
        <taxon>Conoidasida</taxon>
        <taxon>Coccidia</taxon>
        <taxon>Eucoccidiorida</taxon>
        <taxon>Eimeriorina</taxon>
        <taxon>Sarcocystidae</taxon>
        <taxon>Toxoplasma</taxon>
    </lineage>
</organism>
<feature type="compositionally biased region" description="Basic and acidic residues" evidence="1">
    <location>
        <begin position="101"/>
        <end position="115"/>
    </location>
</feature>
<proteinExistence type="predicted"/>
<evidence type="ECO:0000313" key="2">
    <source>
        <dbReference type="EMBL" id="KYK65144.1"/>
    </source>
</evidence>
<name>A0A151H754_TOXGO</name>
<reference evidence="3" key="1">
    <citation type="submission" date="2016-03" db="EMBL/GenBank/DDBJ databases">
        <authorList>
            <person name="Sibley D."/>
            <person name="Venepally P."/>
            <person name="Karamycheva S."/>
            <person name="Hadjithomas M."/>
            <person name="Khan A."/>
            <person name="Brunk B."/>
            <person name="Roos D."/>
            <person name="Caler E."/>
            <person name="Lorenzi H."/>
        </authorList>
    </citation>
    <scope>NUCLEOTIDE SEQUENCE [LARGE SCALE GENOMIC DNA]</scope>
    <source>
        <strain evidence="3">TgCatPRC2</strain>
    </source>
</reference>
<dbReference type="EMBL" id="AHZP02002064">
    <property type="protein sequence ID" value="KYK65144.1"/>
    <property type="molecule type" value="Genomic_DNA"/>
</dbReference>